<name>A0A9E7IFU1_9CAUD</name>
<accession>A0A9E7IFU1</accession>
<dbReference type="Pfam" id="PF10547">
    <property type="entry name" value="P22_AR_N"/>
    <property type="match status" value="1"/>
</dbReference>
<dbReference type="InterPro" id="IPR018875">
    <property type="entry name" value="Antirepressor_Ant_N"/>
</dbReference>
<evidence type="ECO:0000313" key="2">
    <source>
        <dbReference type="EMBL" id="URG17525.1"/>
    </source>
</evidence>
<sequence>MPVTDGRALDHITVGGADLTVTRTETDALTAFRPLTDALGLGYGSQLQKLKGKSWATVTNIVTVGADGKNREMVAVDRRTLTMYLATLDEKRVSEEARPTLVALQAEAATALDAYFHEGGAINPSATVDQLDRLAGRARTLMEVIRLAGGIIDPKHLEAKARVVLANAMGEAPELDPASIPLYVSDYLKSKGLASDMIAAKASGFGRRLKGLYVAEHGDAPQKAFQELPNGTIREVFAYTHADRDLFDQVWNRHYEGVTKAAA</sequence>
<reference evidence="2" key="1">
    <citation type="submission" date="2022-04" db="EMBL/GenBank/DDBJ databases">
        <authorList>
            <person name="Hwangbo M."/>
            <person name="Wang B."/>
            <person name="Yang S.-H."/>
            <person name="Gill J.J."/>
            <person name="Chu K.-H."/>
            <person name="Young R."/>
        </authorList>
    </citation>
    <scope>NUCLEOTIDE SEQUENCE</scope>
</reference>
<dbReference type="EMBL" id="ON191532">
    <property type="protein sequence ID" value="URG17525.1"/>
    <property type="molecule type" value="Genomic_DNA"/>
</dbReference>
<dbReference type="Proteomes" id="UP001057085">
    <property type="component" value="Segment"/>
</dbReference>
<protein>
    <submittedName>
        <fullName evidence="2">Antirepressor</fullName>
    </submittedName>
</protein>
<evidence type="ECO:0000259" key="1">
    <source>
        <dbReference type="Pfam" id="PF10547"/>
    </source>
</evidence>
<feature type="domain" description="Antirepressor protein ant N-terminal" evidence="1">
    <location>
        <begin position="11"/>
        <end position="121"/>
    </location>
</feature>
<dbReference type="PRINTS" id="PR01994">
    <property type="entry name" value="ANTIREPRESSR"/>
</dbReference>
<evidence type="ECO:0000313" key="3">
    <source>
        <dbReference type="Proteomes" id="UP001057085"/>
    </source>
</evidence>
<gene>
    <name evidence="2" type="ORF">Mbo4_035</name>
</gene>
<proteinExistence type="predicted"/>
<organism evidence="2 3">
    <name type="scientific">Rhodococcus phage Mbo4</name>
    <dbReference type="NCBI Taxonomy" id="2936912"/>
    <lineage>
        <taxon>Viruses</taxon>
        <taxon>Duplodnaviria</taxon>
        <taxon>Heunggongvirae</taxon>
        <taxon>Uroviricota</taxon>
        <taxon>Caudoviricetes</taxon>
        <taxon>Mboquatrovirus</taxon>
        <taxon>Mboquatrovirus Mbo4</taxon>
    </lineage>
</organism>
<keyword evidence="3" id="KW-1185">Reference proteome</keyword>